<evidence type="ECO:0008006" key="9">
    <source>
        <dbReference type="Google" id="ProtNLM"/>
    </source>
</evidence>
<dbReference type="Proteomes" id="UP001175271">
    <property type="component" value="Unassembled WGS sequence"/>
</dbReference>
<comment type="caution">
    <text evidence="7">The sequence shown here is derived from an EMBL/GenBank/DDBJ whole genome shotgun (WGS) entry which is preliminary data.</text>
</comment>
<evidence type="ECO:0000256" key="3">
    <source>
        <dbReference type="ARBA" id="ARBA00022737"/>
    </source>
</evidence>
<dbReference type="GO" id="GO:0036503">
    <property type="term" value="P:ERAD pathway"/>
    <property type="evidence" value="ECO:0007669"/>
    <property type="project" value="TreeGrafter"/>
</dbReference>
<proteinExistence type="predicted"/>
<sequence length="1806" mass="202052">MAANLGVEDALERLFLKLASIDNEEKMQTFLDKTIFTVMDLLATNNQKILDKGKEILAHLSRRIKNDELVKINVDIYMEYLKKQTHPVPLGLTLRFFKMGIDRMNDAEMVKYMPELLKLLKKKVEDGSKNTAYELTFIIIRGISLLGFMRIESWPSDIMDLFRDVSVKPIILQLLRDMTAFQYTHFEDCQRRAHLVTEGIIPGRESGIALGVYSDIILRLVVIKTNMTELKMGTLNFLAKDVYTEKESFPIYILGKSNYVDKVKDLADLQLRKVNIDECINDATIVNYLFLWYTGNQATNVREKIGVSDIPMKMAILPYLNRSKKAATTFPGNYKVAFGALQNDQKDLRPVKVQILGAQFLQSIVENMPPNFLPNFGPIIFKQITKLFHECEFGNVVAILYRSYGILGRKLPNLVTSNLALLNDTFEAITTAPEEVIGAIQDCLVEWLPSFAAIKDPAVINMLETVVAQFVKIDKCSLVALKYIAALIKSKSPVFRWLLVHCLNSRRHDLEKEAARLLQLSLSDQESLPDLDELVDLFHKNLKIENVTDALEAAEKSKKDVRKSKLTEKTHQIASTYILAVAASLAKCSGKFFGFLDDDLKVEELPKVAIFLKGSRPETVQKFVEIVLTSVWESTNTGSALLHICIFVLSCSQGTPNQWLVSACRDKLRTVTKSSNRYSVCNLAAKAFILLLERRQIVDEFQTTVAEVKANKDFVAGTVWIMALLSLEQEISFEYAADVQKALIALTKDGLEHPSVSLETALSALAEVLRLSAVGNEQKHLYIQKSRSAEDYVEAIDLLAKALVSRKDTITLKMKESAAACLGFLASIHESMAVTVVEKIVQSLFDAGEGPPLPELQFNVGDALFDSVCGEISDSRRNVFLTAPGDLKLSSPNELLESRAKAIITTIIAEKVTHTNRHLRQAALIWLFRMTKRSSDMGLQVVIEHLDSIQAAFINGLSESNEFAQDVASKGVGLAYSLASDEMKKKLVGQLVDALSTGRKPVVKLTEDTVLFEKGQLGKAPGGEAIGTYKEICALATDMNQPDLVYKFLSLASHNQTWNSKKGAAFGFGAVFEVARNELQPYLPSLVPKLYRYTYDPDVNVQLAMKSIWKEVTGTQKNVTDEYATEIMSEIRSSLTNKEWRVRESSCLALADLLSGHFVTSMCEDLGDLLVDLFRVQDDIKESTRLAALKALQQVERTVCRYSAEGTTTANTVIGTVLPVLVEKGIHSTVKATRMFGLRCVMRLGKEAGKSVKPFLKQIVPCLLESLSETEPSVLSYLSLRSDEGTREIVDDARSSAARTSPMMTSLNDFIPFIDEENYDQIAQILSQNLLHSCGLPTRNGSAQWLVNICLRLPNMLNSERCANSNVLIFRALYQGLSNSNPALRKQYASTVSYFLKYCPERSVKKVVKFIVESLVSTEEDSRQKVYHLLRGLVNQCHELVTDYNGQLLPVVFLTTFEKVPKGDPVAKKKHEDWLELWSDMIPGTESAIRMYSAEMIALALDLMKNNAVYVVRSNAAAMLTQVFQYAGSSFSADRADEIYGSIVEFLPGRIWDGKETVLNAVEALVSTTSTQLKKKWTNEELEQKFAPLFKETQKKNVQYKAQAIKAAVAFCQNLGYLDGAAKIEKFISELIAKKDEDDESSDDEETKHQKITHKQDFLAILAEWLARLLIVYPEESKIIPGQTIIINILQDSSVYWKVKHATVTGLQVFFNEHKFDHSFDITPLLTSVATVIKNVVLQRKNFASDTCDLVQKMITLNKTSDKVSLDVTKLKGLLEEVVVMAEMKASPMCEDAVRGLLKGYGEPMC</sequence>
<dbReference type="Pfam" id="PF13001">
    <property type="entry name" value="ECM29_N"/>
    <property type="match status" value="1"/>
</dbReference>
<dbReference type="Gene3D" id="1.25.10.10">
    <property type="entry name" value="Leucine-rich Repeat Variant"/>
    <property type="match status" value="3"/>
</dbReference>
<dbReference type="GO" id="GO:0000502">
    <property type="term" value="C:proteasome complex"/>
    <property type="evidence" value="ECO:0007669"/>
    <property type="project" value="UniProtKB-KW"/>
</dbReference>
<evidence type="ECO:0000256" key="1">
    <source>
        <dbReference type="ARBA" id="ARBA00004496"/>
    </source>
</evidence>
<evidence type="ECO:0000313" key="8">
    <source>
        <dbReference type="Proteomes" id="UP001175271"/>
    </source>
</evidence>
<dbReference type="InterPro" id="IPR024372">
    <property type="entry name" value="Ecm29_N"/>
</dbReference>
<dbReference type="InterPro" id="IPR011989">
    <property type="entry name" value="ARM-like"/>
</dbReference>
<dbReference type="EMBL" id="JAUCMV010000002">
    <property type="protein sequence ID" value="KAK0415698.1"/>
    <property type="molecule type" value="Genomic_DNA"/>
</dbReference>
<dbReference type="GO" id="GO:0043248">
    <property type="term" value="P:proteasome assembly"/>
    <property type="evidence" value="ECO:0007669"/>
    <property type="project" value="InterPro"/>
</dbReference>
<evidence type="ECO:0000259" key="5">
    <source>
        <dbReference type="Pfam" id="PF13001"/>
    </source>
</evidence>
<dbReference type="InterPro" id="IPR055443">
    <property type="entry name" value="HEAT_ECM29"/>
</dbReference>
<keyword evidence="4" id="KW-0647">Proteasome</keyword>
<dbReference type="GO" id="GO:0005737">
    <property type="term" value="C:cytoplasm"/>
    <property type="evidence" value="ECO:0007669"/>
    <property type="project" value="UniProtKB-SubCell"/>
</dbReference>
<dbReference type="InterPro" id="IPR016024">
    <property type="entry name" value="ARM-type_fold"/>
</dbReference>
<dbReference type="SUPFAM" id="SSF48371">
    <property type="entry name" value="ARM repeat"/>
    <property type="match status" value="3"/>
</dbReference>
<evidence type="ECO:0000256" key="4">
    <source>
        <dbReference type="ARBA" id="ARBA00022942"/>
    </source>
</evidence>
<dbReference type="PANTHER" id="PTHR23346">
    <property type="entry name" value="TRANSLATIONAL ACTIVATOR GCN1-RELATED"/>
    <property type="match status" value="1"/>
</dbReference>
<feature type="domain" description="Proteasome component Ecm29 N-terminal" evidence="5">
    <location>
        <begin position="11"/>
        <end position="500"/>
    </location>
</feature>
<feature type="domain" description="Proteasome adapter and scaffold protein ECM29 HEAT-repeat" evidence="6">
    <location>
        <begin position="1253"/>
        <end position="1413"/>
    </location>
</feature>
<dbReference type="Pfam" id="PF24492">
    <property type="entry name" value="HEAT_ECM29"/>
    <property type="match status" value="1"/>
</dbReference>
<evidence type="ECO:0000313" key="7">
    <source>
        <dbReference type="EMBL" id="KAK0415698.1"/>
    </source>
</evidence>
<reference evidence="7" key="1">
    <citation type="submission" date="2023-06" db="EMBL/GenBank/DDBJ databases">
        <title>Genomic analysis of the entomopathogenic nematode Steinernema hermaphroditum.</title>
        <authorList>
            <person name="Schwarz E.M."/>
            <person name="Heppert J.K."/>
            <person name="Baniya A."/>
            <person name="Schwartz H.T."/>
            <person name="Tan C.-H."/>
            <person name="Antoshechkin I."/>
            <person name="Sternberg P.W."/>
            <person name="Goodrich-Blair H."/>
            <person name="Dillman A.R."/>
        </authorList>
    </citation>
    <scope>NUCLEOTIDE SEQUENCE</scope>
    <source>
        <strain evidence="7">PS9179</strain>
        <tissue evidence="7">Whole animal</tissue>
    </source>
</reference>
<dbReference type="GO" id="GO:0060090">
    <property type="term" value="F:molecular adaptor activity"/>
    <property type="evidence" value="ECO:0007669"/>
    <property type="project" value="InterPro"/>
</dbReference>
<organism evidence="7 8">
    <name type="scientific">Steinernema hermaphroditum</name>
    <dbReference type="NCBI Taxonomy" id="289476"/>
    <lineage>
        <taxon>Eukaryota</taxon>
        <taxon>Metazoa</taxon>
        <taxon>Ecdysozoa</taxon>
        <taxon>Nematoda</taxon>
        <taxon>Chromadorea</taxon>
        <taxon>Rhabditida</taxon>
        <taxon>Tylenchina</taxon>
        <taxon>Panagrolaimomorpha</taxon>
        <taxon>Strongyloidoidea</taxon>
        <taxon>Steinernematidae</taxon>
        <taxon>Steinernema</taxon>
    </lineage>
</organism>
<evidence type="ECO:0000256" key="2">
    <source>
        <dbReference type="ARBA" id="ARBA00022490"/>
    </source>
</evidence>
<comment type="subcellular location">
    <subcellularLocation>
        <location evidence="1">Cytoplasm</location>
    </subcellularLocation>
</comment>
<dbReference type="PANTHER" id="PTHR23346:SF19">
    <property type="entry name" value="PROTEASOME ADAPTER AND SCAFFOLD PROTEIN ECM29"/>
    <property type="match status" value="1"/>
</dbReference>
<evidence type="ECO:0000259" key="6">
    <source>
        <dbReference type="Pfam" id="PF24492"/>
    </source>
</evidence>
<name>A0AA39LZW6_9BILA</name>
<gene>
    <name evidence="7" type="ORF">QR680_012067</name>
</gene>
<protein>
    <recommendedName>
        <fullName evidence="9">TOG domain-containing protein</fullName>
    </recommendedName>
</protein>
<keyword evidence="2" id="KW-0963">Cytoplasm</keyword>
<dbReference type="GO" id="GO:0005634">
    <property type="term" value="C:nucleus"/>
    <property type="evidence" value="ECO:0007669"/>
    <property type="project" value="TreeGrafter"/>
</dbReference>
<keyword evidence="3" id="KW-0677">Repeat</keyword>
<keyword evidence="8" id="KW-1185">Reference proteome</keyword>
<accession>A0AA39LZW6</accession>